<evidence type="ECO:0000256" key="2">
    <source>
        <dbReference type="ARBA" id="ARBA00007809"/>
    </source>
</evidence>
<keyword evidence="5" id="KW-0762">Sugar transport</keyword>
<sequence length="203" mass="22893">MAIYNNKKILTFGILGTKFCYYLCLYTFRKIWREKSSGGHTFMPYLVAFFSSTLWVYYGLLDRNGLIISINLFGCIIEIIYISIYYYYAPHNIRIKIAKITGLGLIVISVTIIVTYFTTHGQFRSSIVGWVGTIFSVVVFAGPIKAVVDVFKTRNNTFVPIQLLGCLALNGLVWLAFGLASKDVVIVICNVVGFLVCLFQMIV</sequence>
<gene>
    <name evidence="11" type="ORF">MIMGU_mgv1a017920mg</name>
</gene>
<evidence type="ECO:0000256" key="8">
    <source>
        <dbReference type="ARBA" id="ARBA00022989"/>
    </source>
</evidence>
<keyword evidence="12" id="KW-1185">Reference proteome</keyword>
<name>A0A022QBZ3_ERYGU</name>
<evidence type="ECO:0000256" key="1">
    <source>
        <dbReference type="ARBA" id="ARBA00004651"/>
    </source>
</evidence>
<feature type="transmembrane region" description="Helical" evidence="10">
    <location>
        <begin position="12"/>
        <end position="29"/>
    </location>
</feature>
<evidence type="ECO:0000256" key="4">
    <source>
        <dbReference type="ARBA" id="ARBA00022475"/>
    </source>
</evidence>
<keyword evidence="9 10" id="KW-0472">Membrane</keyword>
<dbReference type="AlphaFoldDB" id="A0A022QBZ3"/>
<organism evidence="11 12">
    <name type="scientific">Erythranthe guttata</name>
    <name type="common">Yellow monkey flower</name>
    <name type="synonym">Mimulus guttatus</name>
    <dbReference type="NCBI Taxonomy" id="4155"/>
    <lineage>
        <taxon>Eukaryota</taxon>
        <taxon>Viridiplantae</taxon>
        <taxon>Streptophyta</taxon>
        <taxon>Embryophyta</taxon>
        <taxon>Tracheophyta</taxon>
        <taxon>Spermatophyta</taxon>
        <taxon>Magnoliopsida</taxon>
        <taxon>eudicotyledons</taxon>
        <taxon>Gunneridae</taxon>
        <taxon>Pentapetalae</taxon>
        <taxon>asterids</taxon>
        <taxon>lamiids</taxon>
        <taxon>Lamiales</taxon>
        <taxon>Phrymaceae</taxon>
        <taxon>Erythranthe</taxon>
    </lineage>
</organism>
<keyword evidence="6 10" id="KW-0812">Transmembrane</keyword>
<comment type="subcellular location">
    <subcellularLocation>
        <location evidence="1">Cell membrane</location>
        <topology evidence="1">Multi-pass membrane protein</topology>
    </subcellularLocation>
</comment>
<evidence type="ECO:0000256" key="6">
    <source>
        <dbReference type="ARBA" id="ARBA00022692"/>
    </source>
</evidence>
<proteinExistence type="inferred from homology"/>
<dbReference type="PANTHER" id="PTHR10791:SF222">
    <property type="entry name" value="BIDIRECTIONAL SUGAR TRANSPORTER SWEET15"/>
    <property type="match status" value="1"/>
</dbReference>
<keyword evidence="4" id="KW-1003">Cell membrane</keyword>
<keyword evidence="8 10" id="KW-1133">Transmembrane helix</keyword>
<dbReference type="GO" id="GO:0051119">
    <property type="term" value="F:sugar transmembrane transporter activity"/>
    <property type="evidence" value="ECO:0000318"/>
    <property type="project" value="GO_Central"/>
</dbReference>
<feature type="transmembrane region" description="Helical" evidence="10">
    <location>
        <begin position="184"/>
        <end position="202"/>
    </location>
</feature>
<feature type="non-terminal residue" evidence="11">
    <location>
        <position position="203"/>
    </location>
</feature>
<feature type="transmembrane region" description="Helical" evidence="10">
    <location>
        <begin position="66"/>
        <end position="88"/>
    </location>
</feature>
<evidence type="ECO:0000256" key="5">
    <source>
        <dbReference type="ARBA" id="ARBA00022597"/>
    </source>
</evidence>
<evidence type="ECO:0000256" key="9">
    <source>
        <dbReference type="ARBA" id="ARBA00023136"/>
    </source>
</evidence>
<evidence type="ECO:0000256" key="3">
    <source>
        <dbReference type="ARBA" id="ARBA00022448"/>
    </source>
</evidence>
<keyword evidence="3" id="KW-0813">Transport</keyword>
<dbReference type="GO" id="GO:0008643">
    <property type="term" value="P:carbohydrate transport"/>
    <property type="evidence" value="ECO:0000318"/>
    <property type="project" value="GO_Central"/>
</dbReference>
<evidence type="ECO:0000313" key="12">
    <source>
        <dbReference type="Proteomes" id="UP000030748"/>
    </source>
</evidence>
<dbReference type="EMBL" id="KI631718">
    <property type="protein sequence ID" value="EYU26192.1"/>
    <property type="molecule type" value="Genomic_DNA"/>
</dbReference>
<feature type="transmembrane region" description="Helical" evidence="10">
    <location>
        <begin position="100"/>
        <end position="118"/>
    </location>
</feature>
<dbReference type="Proteomes" id="UP000030748">
    <property type="component" value="Unassembled WGS sequence"/>
</dbReference>
<evidence type="ECO:0000256" key="10">
    <source>
        <dbReference type="SAM" id="Phobius"/>
    </source>
</evidence>
<reference evidence="11 12" key="1">
    <citation type="journal article" date="2013" name="Proc. Natl. Acad. Sci. U.S.A.">
        <title>Fine-scale variation in meiotic recombination in Mimulus inferred from population shotgun sequencing.</title>
        <authorList>
            <person name="Hellsten U."/>
            <person name="Wright K.M."/>
            <person name="Jenkins J."/>
            <person name="Shu S."/>
            <person name="Yuan Y."/>
            <person name="Wessler S.R."/>
            <person name="Schmutz J."/>
            <person name="Willis J.H."/>
            <person name="Rokhsar D.S."/>
        </authorList>
    </citation>
    <scope>NUCLEOTIDE SEQUENCE [LARGE SCALE GENOMIC DNA]</scope>
    <source>
        <strain evidence="12">cv. DUN x IM62</strain>
    </source>
</reference>
<dbReference type="GO" id="GO:0016020">
    <property type="term" value="C:membrane"/>
    <property type="evidence" value="ECO:0000318"/>
    <property type="project" value="GO_Central"/>
</dbReference>
<feature type="transmembrane region" description="Helical" evidence="10">
    <location>
        <begin position="41"/>
        <end position="60"/>
    </location>
</feature>
<evidence type="ECO:0000313" key="11">
    <source>
        <dbReference type="EMBL" id="EYU26192.1"/>
    </source>
</evidence>
<comment type="similarity">
    <text evidence="2">Belongs to the SWEET sugar transporter family.</text>
</comment>
<keyword evidence="7" id="KW-0677">Repeat</keyword>
<evidence type="ECO:0000256" key="7">
    <source>
        <dbReference type="ARBA" id="ARBA00022737"/>
    </source>
</evidence>
<accession>A0A022QBZ3</accession>
<dbReference type="eggNOG" id="KOG1623">
    <property type="taxonomic scope" value="Eukaryota"/>
</dbReference>
<feature type="transmembrane region" description="Helical" evidence="10">
    <location>
        <begin position="130"/>
        <end position="151"/>
    </location>
</feature>
<dbReference type="Pfam" id="PF03083">
    <property type="entry name" value="MtN3_slv"/>
    <property type="match status" value="2"/>
</dbReference>
<dbReference type="GO" id="GO:0005886">
    <property type="term" value="C:plasma membrane"/>
    <property type="evidence" value="ECO:0007669"/>
    <property type="project" value="UniProtKB-SubCell"/>
</dbReference>
<protein>
    <recommendedName>
        <fullName evidence="13">Bidirectional sugar transporter SWEET</fullName>
    </recommendedName>
</protein>
<feature type="transmembrane region" description="Helical" evidence="10">
    <location>
        <begin position="158"/>
        <end position="178"/>
    </location>
</feature>
<dbReference type="Gene3D" id="1.20.1280.290">
    <property type="match status" value="2"/>
</dbReference>
<dbReference type="InterPro" id="IPR047664">
    <property type="entry name" value="SWEET"/>
</dbReference>
<dbReference type="InterPro" id="IPR004316">
    <property type="entry name" value="SWEET_rpt"/>
</dbReference>
<evidence type="ECO:0008006" key="13">
    <source>
        <dbReference type="Google" id="ProtNLM"/>
    </source>
</evidence>
<dbReference type="PANTHER" id="PTHR10791">
    <property type="entry name" value="RAG1-ACTIVATING PROTEIN 1"/>
    <property type="match status" value="1"/>
</dbReference>